<reference evidence="2 3" key="1">
    <citation type="journal article" date="2015" name="PLoS Pathog.">
        <title>Leptomonas seymouri: Adaptations to the Dixenous Life Cycle Analyzed by Genome Sequencing, Transcriptome Profiling and Co-infection with Leishmania donovani.</title>
        <authorList>
            <person name="Kraeva N."/>
            <person name="Butenko A."/>
            <person name="Hlavacova J."/>
            <person name="Kostygov A."/>
            <person name="Myskova J."/>
            <person name="Grybchuk D."/>
            <person name="Lestinova T."/>
            <person name="Votypka J."/>
            <person name="Volf P."/>
            <person name="Opperdoes F."/>
            <person name="Flegontov P."/>
            <person name="Lukes J."/>
            <person name="Yurchenko V."/>
        </authorList>
    </citation>
    <scope>NUCLEOTIDE SEQUENCE [LARGE SCALE GENOMIC DNA]</scope>
    <source>
        <strain evidence="2 3">ATCC 30220</strain>
    </source>
</reference>
<accession>A0A0N1I3W7</accession>
<comment type="caution">
    <text evidence="2">The sequence shown here is derived from an EMBL/GenBank/DDBJ whole genome shotgun (WGS) entry which is preliminary data.</text>
</comment>
<name>A0A0N1I3W7_LEPSE</name>
<proteinExistence type="predicted"/>
<organism evidence="2 3">
    <name type="scientific">Leptomonas seymouri</name>
    <dbReference type="NCBI Taxonomy" id="5684"/>
    <lineage>
        <taxon>Eukaryota</taxon>
        <taxon>Discoba</taxon>
        <taxon>Euglenozoa</taxon>
        <taxon>Kinetoplastea</taxon>
        <taxon>Metakinetoplastina</taxon>
        <taxon>Trypanosomatida</taxon>
        <taxon>Trypanosomatidae</taxon>
        <taxon>Leishmaniinae</taxon>
        <taxon>Leptomonas</taxon>
    </lineage>
</organism>
<gene>
    <name evidence="2" type="ORF">ABL78_0350</name>
</gene>
<feature type="region of interest" description="Disordered" evidence="1">
    <location>
        <begin position="577"/>
        <end position="597"/>
    </location>
</feature>
<protein>
    <submittedName>
        <fullName evidence="2">Uncharacterized protein</fullName>
    </submittedName>
</protein>
<keyword evidence="3" id="KW-1185">Reference proteome</keyword>
<dbReference type="Proteomes" id="UP000038009">
    <property type="component" value="Unassembled WGS sequence"/>
</dbReference>
<evidence type="ECO:0000313" key="3">
    <source>
        <dbReference type="Proteomes" id="UP000038009"/>
    </source>
</evidence>
<dbReference type="OMA" id="WIAPSVW"/>
<evidence type="ECO:0000313" key="2">
    <source>
        <dbReference type="EMBL" id="KPI90590.1"/>
    </source>
</evidence>
<dbReference type="EMBL" id="LJSK01000004">
    <property type="protein sequence ID" value="KPI90590.1"/>
    <property type="molecule type" value="Genomic_DNA"/>
</dbReference>
<sequence>MRYNVAVNALLKRIERNSKVLSTELPLSLYRNLAFSTLLQCQSFSKNWSKEIWCERDAEHLGDQVSKHYQPHSFPTNEQWGNLASQVPTILLCLQLPCKELAVAGQGLKARGRLYSMILYNVPRQGCSLQVYGVYRALLLHLLPSDLSTVTSAHLFCIFAALSVIRAIHVEAHQCGASKQNLYSRDQSPTAKQNQEIAEVVARLPSSLTVHFTIQDDAPLLKRLCNEFLRRLPPIGESFAGDYVKTLIEGQRSSNGAVTSVAESYAFSRVSAASSVHRVSREEFVMLLPKISLHVKKIEKDLNSELYTGRYQSYEKVPRAQRVRYYSNADVATVTNALSSLCLLKNVEEVMAARPLTISEWLFLIVVGMSEETQWAEVTRPALHRALCMAETQRLQRLEENKGLCSVEDTLFPGVPKRQLTWLLRQFISAIFGLRSDHDALYSATRACLPLLREYGRLLHRNSRAAPAQLFESYSILQALWLVTRLIWIVDVQNFNTPKDVTEEDQGDDVAPLSSGAPKISEKINEEVLMSSMAIVHAAQACLQHAGMLTSKQSPLPSPSLQVDASVLAAPQRGAGFQRTALPPSHKQSLLGPRRGMSTRDADLRREELLIGLSQLLFESQFAYCSLVMENRNTSADRLRDAVAIALRALEMSNNSFGAFLEKLSHAVQDHTSQNSLPNEHTARYRYADKAKTLPLHVLRNMDAFSHQKTNAVRVINNLLLLSGEQALSPQERATVIALFTDVVNSITSTFLVLKDAQYVHYRSERIVQSVSKCYLSHVMPSVAIDDAPHYLLENRRAVQRLSCACMETINHIWSSSSAAFSDSCLRNVSAARSGVPCQAVELDSVLLALKVIPLSGCCGLTSEEIPHLVSTLRHTFDILGAYSKRQQPGRCNRTLPTFRSKNALHLYCTALYRLCSLGIYDEGCLTAAAESLRRCGVEENIKMMSKYERYQFFFDALYCLRILSQRFSTSRESRQLVRQILVIAARMTAERLALEEVAISGGNCNKRVAATSTLSGLAVLMWQLANTATLITVPSPAVDKSINALLQYVKRHLLIPAYAGYTPPPASSISAKHLDYCEEALRSTESKSLSLLYTSPPRTPREVTQLSNMIMRAVVVSAKVMCRRMAVDFASGPTTAHRQRWQTYMEIFAIVVQRFEGLIAPTLWHRISRECLFMHNTAVAVGWPTTLLRETLVLSIDRLLLYSKAHNNIGTWWSEYPGDTDGDSGEDDRGDPLLYEAANTQLIAYHRAARLLPFHEYIKNMDRRVYFVELMERLVQEVAEIERRGEVPFFAMKSSPATADRQQEVMTTTVQSGRTHLLSAFRRMRM</sequence>
<dbReference type="VEuPathDB" id="TriTrypDB:Lsey_0004_0780"/>
<dbReference type="OrthoDB" id="261637at2759"/>
<evidence type="ECO:0000256" key="1">
    <source>
        <dbReference type="SAM" id="MobiDB-lite"/>
    </source>
</evidence>